<feature type="region of interest" description="Disordered" evidence="10">
    <location>
        <begin position="4733"/>
        <end position="5068"/>
    </location>
</feature>
<dbReference type="SUPFAM" id="SSF52540">
    <property type="entry name" value="P-loop containing nucleoside triphosphate hydrolases"/>
    <property type="match status" value="6"/>
</dbReference>
<evidence type="ECO:0000256" key="5">
    <source>
        <dbReference type="ARBA" id="ARBA00022741"/>
    </source>
</evidence>
<evidence type="ECO:0000256" key="1">
    <source>
        <dbReference type="ARBA" id="ARBA00004604"/>
    </source>
</evidence>
<dbReference type="Pfam" id="PF17865">
    <property type="entry name" value="AAA_lid_5"/>
    <property type="match status" value="1"/>
</dbReference>
<dbReference type="SUPFAM" id="SSF53300">
    <property type="entry name" value="vWA-like"/>
    <property type="match status" value="1"/>
</dbReference>
<feature type="compositionally biased region" description="Basic and acidic residues" evidence="10">
    <location>
        <begin position="4870"/>
        <end position="4879"/>
    </location>
</feature>
<evidence type="ECO:0000256" key="4">
    <source>
        <dbReference type="ARBA" id="ARBA00017143"/>
    </source>
</evidence>
<feature type="compositionally biased region" description="Polar residues" evidence="10">
    <location>
        <begin position="5039"/>
        <end position="5062"/>
    </location>
</feature>
<keyword evidence="13" id="KW-1185">Reference proteome</keyword>
<dbReference type="InterPro" id="IPR002035">
    <property type="entry name" value="VWF_A"/>
</dbReference>
<feature type="compositionally biased region" description="Basic and acidic residues" evidence="10">
    <location>
        <begin position="5135"/>
        <end position="5159"/>
    </location>
</feature>
<feature type="compositionally biased region" description="Basic and acidic residues" evidence="10">
    <location>
        <begin position="4849"/>
        <end position="4861"/>
    </location>
</feature>
<accession>A0ABR0WML5</accession>
<keyword evidence="8 9" id="KW-0539">Nucleus</keyword>
<dbReference type="InterPro" id="IPR048617">
    <property type="entry name" value="MDN1_AAA_lid_4"/>
</dbReference>
<evidence type="ECO:0000256" key="2">
    <source>
        <dbReference type="ARBA" id="ARBA00004642"/>
    </source>
</evidence>
<feature type="compositionally biased region" description="Basic and acidic residues" evidence="10">
    <location>
        <begin position="4811"/>
        <end position="4839"/>
    </location>
</feature>
<evidence type="ECO:0000259" key="11">
    <source>
        <dbReference type="PROSITE" id="PS50234"/>
    </source>
</evidence>
<keyword evidence="5 9" id="KW-0547">Nucleotide-binding</keyword>
<reference evidence="12 13" key="1">
    <citation type="journal article" date="2021" name="Comput. Struct. Biotechnol. J.">
        <title>De novo genome assembly of the potent medicinal plant Rehmannia glutinosa using nanopore technology.</title>
        <authorList>
            <person name="Ma L."/>
            <person name="Dong C."/>
            <person name="Song C."/>
            <person name="Wang X."/>
            <person name="Zheng X."/>
            <person name="Niu Y."/>
            <person name="Chen S."/>
            <person name="Feng W."/>
        </authorList>
    </citation>
    <scope>NUCLEOTIDE SEQUENCE [LARGE SCALE GENOMIC DNA]</scope>
    <source>
        <strain evidence="12">DH-2019</strain>
    </source>
</reference>
<evidence type="ECO:0000256" key="6">
    <source>
        <dbReference type="ARBA" id="ARBA00022840"/>
    </source>
</evidence>
<evidence type="ECO:0000313" key="12">
    <source>
        <dbReference type="EMBL" id="KAK6148732.1"/>
    </source>
</evidence>
<gene>
    <name evidence="12" type="ORF">DH2020_016257</name>
</gene>
<dbReference type="PROSITE" id="PS50234">
    <property type="entry name" value="VWFA"/>
    <property type="match status" value="1"/>
</dbReference>
<dbReference type="InterPro" id="IPR025662">
    <property type="entry name" value="Sigma_54_int_dom_ATP-bd_1"/>
</dbReference>
<dbReference type="InterPro" id="IPR040848">
    <property type="entry name" value="AAA_lid_7"/>
</dbReference>
<feature type="region of interest" description="Disordered" evidence="10">
    <location>
        <begin position="5126"/>
        <end position="5199"/>
    </location>
</feature>
<sequence length="5539" mass="628336">MFIRIFSRKSTAVVFQIFRRCASGEAARCACYSIPRRRSVCTSLGGGQDGGEAPSEGDPAARQTTKQVDVSSRDAMDAGAFLLKIRGDKITEEEVVPALGELVLHPNYTIPLLGCFRPIAKKILERTVGLLRLVPNLRSDDDNYVEEFDEDRFLREDENFDSTEIASVIAVYSKRGKGLSLHELACLAFCRALDLIPFLLGSILNYFKFAPAPFERIMQCKSVSKALTMGPHHLLDVVRASYRFLILEPEVFTALWDWSCILDLVQQSGDLTMVNDPMSRNIIFDLRWCSIGVLSMVLRLSFKASAKLGLGSEEAFQSYMRWQEFCVDVSLEKGGWYLESSADEAEAMVGRKANAFQLSSLSACYPMANEIDPSNQNEMLVTGNPGTPFILTFAMTKSFEMVSLAVNQRWPVLLYGPAGCGKTALINKLAHSYGSRVLSIHMDDQIDGKTLLGSYVCAEQPGEFRWQPGSLTQAVLNGFWVVFEDIDKAPPDIMSILLPLLEGAVTFSTGHGEAVRVNESFRLFSTVASTKTDTSRLTEGRNSLGAVWRKVMIGPPSNQDLLHIVLEWYPELEYLAQNLIETLERANYLTRSQSGLTASSSYHDRFTLRDLLKLCKRVASSGFCFGQDTLSASTCENICKEAIDVFASFSTSAGNRLAIVREIAKLWTVAAAETLYPVNKPIIQELKLEFQVGRVSLQHAEMAFNRDRKPFVLLRASVHALERIACSVKFNEPVLLVGETGTGKTTLVQALATRLGQKLTVLNLSQQSDAADLLGGFKPMDARFVCIPLYQEFENLFTSTFSSKDNERFLIHLRKFLSDKNWKMLLSGFQKGIRKIVEIGKSSSGKKRKRPLSQDLLKAWENFSKKCERAHTQVSASDGMVFSFVEGAFITALKNGEWILLDEVNLAPPEILQRVIGVLEDEKGSICLSERGDIDYVCRHPNFRMFACMNPATDAGKRDLPFSLRSRFTEYFVDDVLDDEDLILFIDQFIDDDPSVRRLISNVVEFYKAAKESEERLQDGANQRPHYSLRSLYRALEYFKKARRHFGFEKSLYDGFCMFFLNSLDHISAKLMNSLICKHLLGGETPQPLPFDSYLMVKADSKADDINYVLTKSVKEHLKNLARAIFIGRYPVLLQGPTSSGKTSLVRFLAAITGHEFVRINNHEHTDLQEYLGSYITDASGKLVFHEGALVKAVRKGHWIVLDELNLAPSDVLEALNRLLDDNRELFVPELRETIRAHPDFMLFATQNPPVVYAGRKVLSRAFRNRFVEIHVDEIPQEELSTILEMRCKIPGSYAKKMVDVMKDLQFHRQSSKVFAGKHGFITPRDLFRWADRFRTYGNSYEDLGYDGYYLMAERLRDDAEKRIVKEVLERQLRIKFSDDELYKQEGKGGDSALKPNKHSVHSGNIGKIIWIKSMWRMYFLVERCYKMREPVLLVGETGGGKTTVCQLLSIMLGSKLHVLNCHQYTETSDFLGGFYPVRERSRINTDFQNLCEQLAHSKAFIHFPGNAKISMDINQASPTLNILSVIIRSYREHSVSHPEVTVNELDYIEKIYLDLCQLQKKWRTLFMWQDGPLVEAMKSGDLFLVDEISLADDSVLERLNSVLEPERKLSLAEKGGSQLENIIAHPNFFLLATMNPGGDYGKKELSPALRNRFTEIWVPSVSDIDELKSIALERVLNPELAHIVDVMLDFWEWFNLLQTGRLLTIRDLLSWVSFTNVTEKSLGAEAAFVHGAFLVLLDGLSLDGPICFDVSLVCLSSQQSCYALLSDRRLDKLLSASREELSWSASSPPLRAIYLISYLNERCIGTLSVNGQLMAYFYVGSASSASSVVIHAGPGTNISKVEAAELRLKCLSFLLEKLKEYKPSFDSSSLDGLESYGWTDPGSLAVLSHAANMECDNLFGIHPFYIEKGIDCIDAEGFEFLAPTTRRNTLRVLRAMQLNRPGSPGVGKTSLIAALGRFSGHTVVRINLSEQTDIMDLLGSDLPVESDEGIQFAWSDGILLQALKKGSWVLLDELNLAPQSVLEGLNAILDHRAEVFIPELGRSFKCPMSFRVFACQNPSYQGGGRKGLPKSFLNRFTKVYVDELVDEDYISICSSLFPSIERSLLLKLVVFNKRLHQETMLYHKFGQDGSPWEFNLRDVIRSCQIIQEASEKSKPDCFLSSIYLQRMRTSADRIEVLKLYEQIFGAKPFVNPHPRVKLNSDSLVVGDVSIERYLCQSSGVSSNNLKILPGLRHCLEAVGQCVKHQWLCILVGPPSSGKTSLIRMLAELTGNVLNELNLSSATDISELLGCFEQHNASRHYHLAIAQVERYMNEYCNLQLEFSLEAFIRRKDLTTRWLAFSSNINSSATFINDPRMRDSIPQLVEIIEHLKLDVDKQTLPLSWSQKDLDRTLNMIRKLEEDHQKRQHSVKFEWVTGLLIKAIENGEWIVLENANLCNPTVLDRINSLVEQSGSITINECGTVEGNPVVIQPHPKFRMFLTVNPSYGEVSRAMRNRGVEIYLMHPWWLMDPMCGNDVDEIELREVKRFIALCGIPVGKLVDMMAKAHLYAKHEGSRLDVTITYLELSRWVQLFQRLIQNGNRPAWSIQISWEHTYLSSFGEGKGKDVVSQATVSFLSVSELYKFTSSEDCLLCLPGGWPAPLKLRDYVSYSQEACIRQNIMYLESMGSQIASNMFSGTLNRSSNGKTPLVGGSKMIHLMDATLLHRLMFPKDSNGVLENSGAQSELELAQKKLAFAADWVIEQATESDYLLYIRWFEWFGSRLQPFFSFFNWFSDLLKKELQHSIWTRIFQLRCELMSQTAIDKDYASHPILSMELIDVCRSVGVLNSCHVLVNLIKCVSLLRLSLQQWSKENEYIHHFKTQPFEPVLTSLRRLEEKVLDLLAESPSSDVLFKSYNDLLEHHTLFWNSVISSQTERRLISWRSLIKDAVKLQGICPAETELFQASYLVEMKKLDGVSSLCLNSSKSLLWRYGGHPIMPSSADLYQKQLQLSDLCEAVWQRKNMFMKLGMSGSADGDELDEVTVDGALFSNVELRVHAMQGVCMSAYIIGKADNNDSETIQQLEEMYQLLLERLDFEKQKLVVKLTTTKLAPWSALCSACCVFSPDVLCRRSGLECWLKTQPIVDETSLCLDLELLQHLTKITAVDIKEQHQALLELSGLLRSSWNFSLDYSSRPLTDFLPHQNILWILDAWESVHGVNEKISSFILDMWFRWHATLWEPCPMLAETLPEDDAYGILLPHKLFWPLKLATVDQILQNPNSIREYHLHNYKLRAASRNIWRSSKNMTDSHDMLLSVAQSLFQQLENVKVVVSLLASSNHYVFTSLINSYIEPLLSELYPVRPSEDIQNLGCALTRIGGLRYNLLVCCDDLDPTLKYSIRHSELTEKINSLEIENQVRKECIYLAGNTHQREAESCKINLLEELKAERRRLHRKMVFRPNPGKYKELKHMCDEFLVSVTAMVEWINDLKSWRIEEVTDQVRNWQETTSRFIDRLSNEYSSYMDIIEPVQVSVYEMKLGLSLIVSGVLYKKYLANGEDDINSVLSIIHKFVRFPRVCASKVVSVKVGRQSILSTCDIELPMSIEEIDMNVLQNVIGFTRDAISTKEASSCAVASTLPFKVSIYHNILTRIKDSAADTRFLGGSSFKRLHEIFDDIASLWMKHRSKPTDECKSQQFKFRTRAFKIESIIDIDVSNCANLLANDSFSEWQELLAEELDEKIRVNEEDDALELNWNAEESDLDGIVNIHNQLFGSVDLVQRPGSIQVSDTDRLSSFIGSYMLGVKVTRDLKGSFSSTFDAKIAPEHLLRLCLEHDDKFTLSRNSTRAYNFYKDSNSPMMAKLVEPVSLLKQRILVLLKEWDDHPALQKIIEVIDMILALPLDTSLAKALSALEFLLNRVRIVQETVAKFPLSDQLEPIFSLVSSWHKLEFESWPALLDEVQNQFENNAGKELYLSLEEFFKTSSIGEFKKQLQLLLSFHGQISNDLNWKFYTSPCQEENVKILYNTFGFYVQLLPRILEHIETNRRSIEKELNELLKLCRWDRIENYLAIESFKRTRLKLRKIVKKYTSNVVSGSTLFPVLSSLIPFQEHPSDLPLLACSRFGRLDLLQQPLMEFLGRETSQSGMNTHSIQVQKAITDACEVSRTLLDTVCNQTQCKANDSSIWFADWWKKLERVGELMDGIKDSIPSQSSCLLNWEERKQLWYTIESLCLSLIHCGELWEDKSKNLGKRRALSDLLKLLDSCGLSKHRTSVEPWLLQPSYEVQHLLLTESDHSSKIVGVYFDHLQSSSREIIWKTANTYYFKSIASTKSLEKICLNFHKDFSLIQVKRSGSYVDHLIEIQQEQRAIAYNFAKKLKCLRQCIWPLSNLFGSINSAGETSSDGSIIKNQHATFKCMWQQKQLFDGFNSLLYEEHLLLQKVQNNHLDTCSDVKDGVKEIRLFIHNVLPDFQKSKNLLDHHLLGSFEDNTIRGVALHPYGVTKEMEQLVDQNFELIKSFEKNLSAFHVQEDGQGAVRNILLGHIEDLLTKARNAEEFYSSLEARKFLSDTDVNGGPSLNELETDFHVALKGIYKHIRRTFENVRSLNYDFALNEDSLKNMKQWKILFEEDIEHLQLDVICEDVLRIIQSAGELLNYSGDNNSCISSVCVELKNVHVLLDMILSFGDNLLQDILAIHSMVSKVTYALTNILASLFANGFGTTEDQENENVKEATQDAHGTGMGEGAGLNDVSNQIEDEDQLLGLAEKSNEERDANSDMPSKNEKGIEMEEDFNADAFSVSEDSEDDENEDNQDEQLESAMGEVGDDSNIVDEKLGDNNDDENRDANEKYENGPSVKDKSLEDEELRAKEDSTATEEDGGDIDAKESGEQKDNGNEEDFDGAEDMKIDKDDAFVDPSGINPEDHNQMPEEDTNVDELEANEPMEDGETEDMNDSDIKNNEEQADELLEEPDSEHPAENGETANTEESCLEKDTETDFRTPKQDFVQSAPNDNNAGQSAGQSVQNFSDTADVGDFAPDEKHSDFSEFKNDLAQTSGQPNASEFEVRVADSKSDVTLSNEQSRASLPPSESLTQKVQPNPCRSLGDALDGWKERVKVSVDLEDQIENSDDLMEENNADEFGYTAEFKEGTAQALGPATADQIKGDIGQNDTDRDMGNTDTRDPTAETEIEKRTSETGPIRNSALSSVNDVQGQQEISDLEKQSGESMEVDGDYNQDITGLSESLVSVKRSYMNEDIHQYNKFFPMRDDEMMGKAHVFEPSVDKREDAATIWRRYELLTTRLSQELAEQLRLVMEPNLASKLQGDYKTGKRINMKKVIPYVASHYRKDKIWLRRTRPSKRDYQVVIAVDDSRSMSEGHCGNFAVEALVTVCRAMSQLEVGNLAVASFGQQGNIRLLHDFDKPFTPEAGIEMISSFTFKQENTIADEPMVDLLKYLNNMLDTAVMQARLPSGHNPLQQLVLIIADGRFNEKEKLKRYVRDILSKKRMVAFLLLDSPNESIMEFMEATVQGKDIKFSKYLDSFPFPYYVVLKNIEALPRTLADLLRQWFELMQHSRE</sequence>
<protein>
    <recommendedName>
        <fullName evidence="4 9">Midasin</fullName>
    </recommendedName>
</protein>
<feature type="compositionally biased region" description="Polar residues" evidence="10">
    <location>
        <begin position="5017"/>
        <end position="5026"/>
    </location>
</feature>
<feature type="compositionally biased region" description="Basic and acidic residues" evidence="10">
    <location>
        <begin position="5003"/>
        <end position="5015"/>
    </location>
</feature>
<dbReference type="InterPro" id="IPR012099">
    <property type="entry name" value="Midasin"/>
</dbReference>
<dbReference type="Pfam" id="PF21108">
    <property type="entry name" value="MDN1_4th"/>
    <property type="match status" value="1"/>
</dbReference>
<dbReference type="EMBL" id="JABTTQ020000009">
    <property type="protein sequence ID" value="KAK6148732.1"/>
    <property type="molecule type" value="Genomic_DNA"/>
</dbReference>
<dbReference type="Pfam" id="PF07728">
    <property type="entry name" value="AAA_5"/>
    <property type="match status" value="7"/>
</dbReference>
<dbReference type="InterPro" id="IPR027417">
    <property type="entry name" value="P-loop_NTPase"/>
</dbReference>
<dbReference type="PIRSF" id="PIRSF010340">
    <property type="entry name" value="Midasin"/>
    <property type="match status" value="1"/>
</dbReference>
<feature type="compositionally biased region" description="Basic and acidic residues" evidence="10">
    <location>
        <begin position="5029"/>
        <end position="5038"/>
    </location>
</feature>
<feature type="compositionally biased region" description="Basic and acidic residues" evidence="10">
    <location>
        <begin position="4735"/>
        <end position="4755"/>
    </location>
</feature>
<feature type="region of interest" description="Disordered" evidence="10">
    <location>
        <begin position="4693"/>
        <end position="4718"/>
    </location>
</feature>
<dbReference type="PROSITE" id="PS00675">
    <property type="entry name" value="SIGMA54_INTERACT_1"/>
    <property type="match status" value="1"/>
</dbReference>
<dbReference type="InterPro" id="IPR036465">
    <property type="entry name" value="vWFA_dom_sf"/>
</dbReference>
<dbReference type="InterPro" id="IPR003593">
    <property type="entry name" value="AAA+_ATPase"/>
</dbReference>
<name>A0ABR0WML5_REHGL</name>
<dbReference type="PANTHER" id="PTHR48103">
    <property type="entry name" value="MIDASIN-RELATED"/>
    <property type="match status" value="1"/>
</dbReference>
<evidence type="ECO:0000256" key="10">
    <source>
        <dbReference type="SAM" id="MobiDB-lite"/>
    </source>
</evidence>
<dbReference type="InterPro" id="IPR041190">
    <property type="entry name" value="Midasin_AAA_lid_5"/>
</dbReference>
<organism evidence="12 13">
    <name type="scientific">Rehmannia glutinosa</name>
    <name type="common">Chinese foxglove</name>
    <dbReference type="NCBI Taxonomy" id="99300"/>
    <lineage>
        <taxon>Eukaryota</taxon>
        <taxon>Viridiplantae</taxon>
        <taxon>Streptophyta</taxon>
        <taxon>Embryophyta</taxon>
        <taxon>Tracheophyta</taxon>
        <taxon>Spermatophyta</taxon>
        <taxon>Magnoliopsida</taxon>
        <taxon>eudicotyledons</taxon>
        <taxon>Gunneridae</taxon>
        <taxon>Pentapetalae</taxon>
        <taxon>asterids</taxon>
        <taxon>lamiids</taxon>
        <taxon>Lamiales</taxon>
        <taxon>Orobanchaceae</taxon>
        <taxon>Rehmannieae</taxon>
        <taxon>Rehmannia</taxon>
    </lineage>
</organism>
<comment type="function">
    <text evidence="9">Nuclear chaperone required for maturation and nuclear export of pre-60S ribosome subunits.</text>
</comment>
<dbReference type="CDD" id="cd00009">
    <property type="entry name" value="AAA"/>
    <property type="match status" value="2"/>
</dbReference>
<feature type="compositionally biased region" description="Polar residues" evidence="10">
    <location>
        <begin position="4971"/>
        <end position="4994"/>
    </location>
</feature>
<dbReference type="SMART" id="SM00382">
    <property type="entry name" value="AAA"/>
    <property type="match status" value="6"/>
</dbReference>
<dbReference type="Gene3D" id="3.40.50.300">
    <property type="entry name" value="P-loop containing nucleotide triphosphate hydrolases"/>
    <property type="match status" value="7"/>
</dbReference>
<evidence type="ECO:0000313" key="13">
    <source>
        <dbReference type="Proteomes" id="UP001318860"/>
    </source>
</evidence>
<feature type="compositionally biased region" description="Acidic residues" evidence="10">
    <location>
        <begin position="4769"/>
        <end position="4784"/>
    </location>
</feature>
<feature type="compositionally biased region" description="Acidic residues" evidence="10">
    <location>
        <begin position="4928"/>
        <end position="4938"/>
    </location>
</feature>
<feature type="compositionally biased region" description="Acidic residues" evidence="10">
    <location>
        <begin position="4895"/>
        <end position="4920"/>
    </location>
</feature>
<feature type="compositionally biased region" description="Polar residues" evidence="10">
    <location>
        <begin position="5167"/>
        <end position="5181"/>
    </location>
</feature>
<keyword evidence="6 9" id="KW-0067">ATP-binding</keyword>
<evidence type="ECO:0000256" key="3">
    <source>
        <dbReference type="ARBA" id="ARBA00007188"/>
    </source>
</evidence>
<feature type="region of interest" description="Disordered" evidence="10">
    <location>
        <begin position="45"/>
        <end position="67"/>
    </location>
</feature>
<dbReference type="Proteomes" id="UP001318860">
    <property type="component" value="Unassembled WGS sequence"/>
</dbReference>
<comment type="subcellular location">
    <subcellularLocation>
        <location evidence="1">Nucleus</location>
        <location evidence="1">Nucleolus</location>
    </subcellularLocation>
    <subcellularLocation>
        <location evidence="2">Nucleus</location>
        <location evidence="2">Nucleoplasm</location>
    </subcellularLocation>
</comment>
<keyword evidence="7 9" id="KW-0143">Chaperone</keyword>
<comment type="similarity">
    <text evidence="3 9">Belongs to the midasin family.</text>
</comment>
<proteinExistence type="inferred from homology"/>
<evidence type="ECO:0000256" key="9">
    <source>
        <dbReference type="PIRNR" id="PIRNR010340"/>
    </source>
</evidence>
<evidence type="ECO:0000256" key="8">
    <source>
        <dbReference type="ARBA" id="ARBA00023242"/>
    </source>
</evidence>
<comment type="caution">
    <text evidence="12">The sequence shown here is derived from an EMBL/GenBank/DDBJ whole genome shotgun (WGS) entry which is preliminary data.</text>
</comment>
<evidence type="ECO:0000256" key="7">
    <source>
        <dbReference type="ARBA" id="ARBA00023186"/>
    </source>
</evidence>
<dbReference type="Pfam" id="PF17867">
    <property type="entry name" value="AAA_lid_7"/>
    <property type="match status" value="3"/>
</dbReference>
<dbReference type="InterPro" id="IPR011704">
    <property type="entry name" value="ATPase_dyneun-rel_AAA"/>
</dbReference>
<feature type="compositionally biased region" description="Basic and acidic residues" evidence="10">
    <location>
        <begin position="4955"/>
        <end position="4968"/>
    </location>
</feature>
<feature type="domain" description="VWFA" evidence="11">
    <location>
        <begin position="5327"/>
        <end position="5527"/>
    </location>
</feature>
<dbReference type="PANTHER" id="PTHR48103:SF2">
    <property type="entry name" value="MIDASIN"/>
    <property type="match status" value="1"/>
</dbReference>